<dbReference type="SUPFAM" id="SSF140931">
    <property type="entry name" value="Fic-like"/>
    <property type="match status" value="1"/>
</dbReference>
<comment type="caution">
    <text evidence="1">The sequence shown here is derived from an EMBL/GenBank/DDBJ whole genome shotgun (WGS) entry which is preliminary data.</text>
</comment>
<dbReference type="RefSeq" id="WP_227308853.1">
    <property type="nucleotide sequence ID" value="NZ_JAESVA010000006.1"/>
</dbReference>
<reference evidence="1 2" key="1">
    <citation type="journal article" date="2021" name="Microorganisms">
        <title>Acidisoma silvae sp. nov. and Acidisomacellulosilytica sp. nov., Two Acidophilic Bacteria Isolated from Decaying Wood, Hydrolyzing Cellulose and Producing Poly-3-hydroxybutyrate.</title>
        <authorList>
            <person name="Mieszkin S."/>
            <person name="Pouder E."/>
            <person name="Uroz S."/>
            <person name="Simon-Colin C."/>
            <person name="Alain K."/>
        </authorList>
    </citation>
    <scope>NUCLEOTIDE SEQUENCE [LARGE SCALE GENOMIC DNA]</scope>
    <source>
        <strain evidence="1 2">HW T5.17</strain>
    </source>
</reference>
<dbReference type="InterPro" id="IPR036597">
    <property type="entry name" value="Fido-like_dom_sf"/>
</dbReference>
<name>A0A963Z400_9PROT</name>
<evidence type="ECO:0000313" key="2">
    <source>
        <dbReference type="Proteomes" id="UP000721844"/>
    </source>
</evidence>
<dbReference type="EMBL" id="JAESVA010000006">
    <property type="protein sequence ID" value="MCB8882189.1"/>
    <property type="molecule type" value="Genomic_DNA"/>
</dbReference>
<proteinExistence type="predicted"/>
<dbReference type="Gene3D" id="1.10.3290.10">
    <property type="entry name" value="Fido-like domain"/>
    <property type="match status" value="1"/>
</dbReference>
<accession>A0A963Z400</accession>
<dbReference type="Proteomes" id="UP000721844">
    <property type="component" value="Unassembled WGS sequence"/>
</dbReference>
<gene>
    <name evidence="1" type="ORF">ACELLULO517_18225</name>
</gene>
<organism evidence="1 2">
    <name type="scientific">Acidisoma cellulosilyticum</name>
    <dbReference type="NCBI Taxonomy" id="2802395"/>
    <lineage>
        <taxon>Bacteria</taxon>
        <taxon>Pseudomonadati</taxon>
        <taxon>Pseudomonadota</taxon>
        <taxon>Alphaproteobacteria</taxon>
        <taxon>Acetobacterales</taxon>
        <taxon>Acidocellaceae</taxon>
        <taxon>Acidisoma</taxon>
    </lineage>
</organism>
<dbReference type="AlphaFoldDB" id="A0A963Z400"/>
<evidence type="ECO:0000313" key="1">
    <source>
        <dbReference type="EMBL" id="MCB8882189.1"/>
    </source>
</evidence>
<protein>
    <submittedName>
        <fullName evidence="1">Uncharacterized protein</fullName>
    </submittedName>
</protein>
<sequence>MGNYSSVEFKPNRHGMTSFVPEELSRYVDHCRFQTRIEKLIFAVGKCNARLDKNPDLFQFYHLMSRRDAIIATGSRVPSLDLLELLVHEADGPGVRIPQPIFRLAKQNGDIVLRANRPESAEDFLILLETMRLADGDATTMSGRENSHQTNKRSANRLSTTFDQIGLHVSAQIAEHVQSLAEFVNSGGQISMLLRLAIAIARICTIFPCSIGGYTIGRSLTTMMLRWEGLAPLFVSRAFAKHAASLEEALQSGQMNGDWDLWCFTFLDIIEDSLLETWTCFDGLERLSSEWIEALKAAGVHAHSSAFSIVRSLAFDPVVSANSVAKRLDVSPQAANKVVGNLAAIGILRLYGEAGRNRSFFAPSVLAILSEGEA</sequence>
<keyword evidence="2" id="KW-1185">Reference proteome</keyword>